<dbReference type="PANTHER" id="PTHR43306:SF1">
    <property type="entry name" value="7,8-DIHYDRO-6-HYDROXYMETHYLPTERIN DIMETHYLTRANSFERASE"/>
    <property type="match status" value="1"/>
</dbReference>
<dbReference type="InterPro" id="IPR034474">
    <property type="entry name" value="Methyltransferase_Class_D"/>
</dbReference>
<dbReference type="EMBL" id="MT631060">
    <property type="protein sequence ID" value="QNO45037.1"/>
    <property type="molecule type" value="Genomic_DNA"/>
</dbReference>
<dbReference type="PANTHER" id="PTHR43306">
    <property type="entry name" value="7,8-DIHYDRO-6-HYDROXYMETHYLPTERIN DIMETHYLTRANSFERASE"/>
    <property type="match status" value="1"/>
</dbReference>
<accession>A0A7G9YAK3</accession>
<gene>
    <name evidence="1" type="ORF">EHPIIBBO_00006</name>
</gene>
<dbReference type="InterPro" id="IPR058240">
    <property type="entry name" value="rSAM_sf"/>
</dbReference>
<protein>
    <submittedName>
        <fullName evidence="1">7,8-dihydro-6-hydroxymethylpterin dimethyltransferase</fullName>
        <ecNumber evidence="1">2.1.1.-</ecNumber>
    </submittedName>
</protein>
<dbReference type="EC" id="2.1.1.-" evidence="1"/>
<sequence length="260" mass="29800">MPTLIRGVNDDQIGDIIRFASHNLDVVKGVNMQPVSFAGRINQEDREKWRFTIPDAFRCIEEQTGGEITRDDFYPVPCVVPISNFAEVKKGMPQVKFTMHPHCGAGTYIYVEDGKYIPITRFIDVEGLFKYLGEVAEKYDHTTINKLHVSAGIVSHITQFIDVKKAPKSVDVKKLLINALTKGTEDVIKQFHRKTLFLGIMHFQDLYNIDLNRVERCGIHYATPDGRVISFCSYNTLHRESVERRFSVPLGEWERSHADR</sequence>
<keyword evidence="1" id="KW-0808">Transferase</keyword>
<dbReference type="GO" id="GO:0008168">
    <property type="term" value="F:methyltransferase activity"/>
    <property type="evidence" value="ECO:0007669"/>
    <property type="project" value="UniProtKB-KW"/>
</dbReference>
<dbReference type="AlphaFoldDB" id="A0A7G9YAK3"/>
<dbReference type="SUPFAM" id="SSF102114">
    <property type="entry name" value="Radical SAM enzymes"/>
    <property type="match status" value="1"/>
</dbReference>
<reference evidence="1" key="1">
    <citation type="submission" date="2020-06" db="EMBL/GenBank/DDBJ databases">
        <title>Unique genomic features of the anaerobic methanotrophic archaea.</title>
        <authorList>
            <person name="Chadwick G.L."/>
            <person name="Skennerton C.T."/>
            <person name="Laso-Perez R."/>
            <person name="Leu A.O."/>
            <person name="Speth D.R."/>
            <person name="Yu H."/>
            <person name="Morgan-Lang C."/>
            <person name="Hatzenpichler R."/>
            <person name="Goudeau D."/>
            <person name="Malmstrom R."/>
            <person name="Brazelton W.J."/>
            <person name="Woyke T."/>
            <person name="Hallam S.J."/>
            <person name="Tyson G.W."/>
            <person name="Wegener G."/>
            <person name="Boetius A."/>
            <person name="Orphan V."/>
        </authorList>
    </citation>
    <scope>NUCLEOTIDE SEQUENCE</scope>
</reference>
<keyword evidence="1" id="KW-0489">Methyltransferase</keyword>
<dbReference type="GO" id="GO:0032259">
    <property type="term" value="P:methylation"/>
    <property type="evidence" value="ECO:0007669"/>
    <property type="project" value="UniProtKB-KW"/>
</dbReference>
<evidence type="ECO:0000313" key="1">
    <source>
        <dbReference type="EMBL" id="QNO45037.1"/>
    </source>
</evidence>
<proteinExistence type="predicted"/>
<organism evidence="1">
    <name type="scientific">Candidatus Methanogaster sp. ANME-2c ERB4</name>
    <dbReference type="NCBI Taxonomy" id="2759911"/>
    <lineage>
        <taxon>Archaea</taxon>
        <taxon>Methanobacteriati</taxon>
        <taxon>Methanobacteriota</taxon>
        <taxon>Stenosarchaea group</taxon>
        <taxon>Methanomicrobia</taxon>
        <taxon>Methanosarcinales</taxon>
        <taxon>ANME-2 cluster</taxon>
        <taxon>Candidatus Methanogasteraceae</taxon>
        <taxon>Candidatus Methanogaster</taxon>
    </lineage>
</organism>
<name>A0A7G9YAK3_9EURY</name>